<sequence length="81" mass="9545">MNNINISLNKTLLSIMRETINKKGYNNVSEYIRDLVRRDLHLEEPSGYPYDYEFLKTLEHESAADLKAGRVKELKSWSDLR</sequence>
<evidence type="ECO:0008006" key="3">
    <source>
        <dbReference type="Google" id="ProtNLM"/>
    </source>
</evidence>
<reference evidence="1 2" key="1">
    <citation type="journal article" date="2016" name="Nat. Commun.">
        <title>Thousands of microbial genomes shed light on interconnected biogeochemical processes in an aquifer system.</title>
        <authorList>
            <person name="Anantharaman K."/>
            <person name="Brown C.T."/>
            <person name="Hug L.A."/>
            <person name="Sharon I."/>
            <person name="Castelle C.J."/>
            <person name="Probst A.J."/>
            <person name="Thomas B.C."/>
            <person name="Singh A."/>
            <person name="Wilkins M.J."/>
            <person name="Karaoz U."/>
            <person name="Brodie E.L."/>
            <person name="Williams K.H."/>
            <person name="Hubbard S.S."/>
            <person name="Banfield J.F."/>
        </authorList>
    </citation>
    <scope>NUCLEOTIDE SEQUENCE [LARGE SCALE GENOMIC DNA]</scope>
</reference>
<dbReference type="GO" id="GO:0006355">
    <property type="term" value="P:regulation of DNA-templated transcription"/>
    <property type="evidence" value="ECO:0007669"/>
    <property type="project" value="InterPro"/>
</dbReference>
<organism evidence="1 2">
    <name type="scientific">Candidatus Uhrbacteria bacterium RIFCSPLOWO2_01_FULL_47_24</name>
    <dbReference type="NCBI Taxonomy" id="1802401"/>
    <lineage>
        <taxon>Bacteria</taxon>
        <taxon>Candidatus Uhriibacteriota</taxon>
    </lineage>
</organism>
<dbReference type="SUPFAM" id="SSF47598">
    <property type="entry name" value="Ribbon-helix-helix"/>
    <property type="match status" value="1"/>
</dbReference>
<accession>A0A1F7UNU8</accession>
<comment type="caution">
    <text evidence="1">The sequence shown here is derived from an EMBL/GenBank/DDBJ whole genome shotgun (WGS) entry which is preliminary data.</text>
</comment>
<dbReference type="InterPro" id="IPR013321">
    <property type="entry name" value="Arc_rbn_hlx_hlx"/>
</dbReference>
<dbReference type="EMBL" id="MGEJ01000019">
    <property type="protein sequence ID" value="OGL79961.1"/>
    <property type="molecule type" value="Genomic_DNA"/>
</dbReference>
<evidence type="ECO:0000313" key="2">
    <source>
        <dbReference type="Proteomes" id="UP000176897"/>
    </source>
</evidence>
<name>A0A1F7UNU8_9BACT</name>
<evidence type="ECO:0000313" key="1">
    <source>
        <dbReference type="EMBL" id="OGL79961.1"/>
    </source>
</evidence>
<proteinExistence type="predicted"/>
<dbReference type="InterPro" id="IPR010985">
    <property type="entry name" value="Ribbon_hlx_hlx"/>
</dbReference>
<protein>
    <recommendedName>
        <fullName evidence="3">Ribbon-helix-helix protein CopG domain-containing protein</fullName>
    </recommendedName>
</protein>
<dbReference type="CDD" id="cd22231">
    <property type="entry name" value="RHH_NikR_HicB-like"/>
    <property type="match status" value="1"/>
</dbReference>
<gene>
    <name evidence="1" type="ORF">A3B21_00955</name>
</gene>
<dbReference type="Gene3D" id="1.10.1220.10">
    <property type="entry name" value="Met repressor-like"/>
    <property type="match status" value="1"/>
</dbReference>
<dbReference type="AlphaFoldDB" id="A0A1F7UNU8"/>
<dbReference type="STRING" id="1802401.A3B21_00955"/>
<dbReference type="Proteomes" id="UP000176897">
    <property type="component" value="Unassembled WGS sequence"/>
</dbReference>